<dbReference type="STRING" id="351675.SAMN05421680_1122"/>
<dbReference type="GO" id="GO:0016491">
    <property type="term" value="F:oxidoreductase activity"/>
    <property type="evidence" value="ECO:0007669"/>
    <property type="project" value="UniProtKB-KW"/>
</dbReference>
<evidence type="ECO:0000313" key="14">
    <source>
        <dbReference type="EMBL" id="PHM44600.1"/>
    </source>
</evidence>
<dbReference type="OrthoDB" id="4279at2"/>
<dbReference type="InterPro" id="IPR011324">
    <property type="entry name" value="Cytotoxic_necrot_fac-like_cat"/>
</dbReference>
<keyword evidence="9" id="KW-0186">Copper</keyword>
<comment type="catalytic activity">
    <reaction evidence="10">
        <text>adenosine + H2O + H(+) = inosine + NH4(+)</text>
        <dbReference type="Rhea" id="RHEA:24408"/>
        <dbReference type="ChEBI" id="CHEBI:15377"/>
        <dbReference type="ChEBI" id="CHEBI:15378"/>
        <dbReference type="ChEBI" id="CHEBI:16335"/>
        <dbReference type="ChEBI" id="CHEBI:17596"/>
        <dbReference type="ChEBI" id="CHEBI:28938"/>
        <dbReference type="EC" id="3.5.4.4"/>
    </reaction>
    <physiologicalReaction direction="left-to-right" evidence="10">
        <dbReference type="Rhea" id="RHEA:24409"/>
    </physiologicalReaction>
</comment>
<comment type="catalytic activity">
    <reaction evidence="12">
        <text>S-methyl-5'-thioadenosine + phosphate = 5-(methylsulfanyl)-alpha-D-ribose 1-phosphate + adenine</text>
        <dbReference type="Rhea" id="RHEA:11852"/>
        <dbReference type="ChEBI" id="CHEBI:16708"/>
        <dbReference type="ChEBI" id="CHEBI:17509"/>
        <dbReference type="ChEBI" id="CHEBI:43474"/>
        <dbReference type="ChEBI" id="CHEBI:58533"/>
        <dbReference type="EC" id="2.4.2.28"/>
    </reaction>
    <physiologicalReaction direction="left-to-right" evidence="12">
        <dbReference type="Rhea" id="RHEA:11853"/>
    </physiologicalReaction>
</comment>
<evidence type="ECO:0000313" key="15">
    <source>
        <dbReference type="EMBL" id="SFJ61432.1"/>
    </source>
</evidence>
<keyword evidence="17" id="KW-1185">Reference proteome</keyword>
<reference evidence="14 17" key="3">
    <citation type="journal article" date="2017" name="Nat. Microbiol.">
        <title>Natural product diversity associated with the nematode symbionts Photorhabdus and Xenorhabdus.</title>
        <authorList>
            <person name="Tobias N.J."/>
            <person name="Wolff H."/>
            <person name="Djahanschiri B."/>
            <person name="Grundmann F."/>
            <person name="Kronenwerth M."/>
            <person name="Shi Y.M."/>
            <person name="Simonyi S."/>
            <person name="Grun P."/>
            <person name="Shapiro-Ilan D."/>
            <person name="Pidot S.J."/>
            <person name="Stinear T.P."/>
            <person name="Ebersberger I."/>
            <person name="Bode H.B."/>
        </authorList>
    </citation>
    <scope>NUCLEOTIDE SEQUENCE [LARGE SCALE GENOMIC DNA]</scope>
    <source>
        <strain evidence="14 17">DSM 17908</strain>
    </source>
</reference>
<comment type="catalytic activity">
    <reaction evidence="1">
        <text>inosine + phosphate = alpha-D-ribose 1-phosphate + hypoxanthine</text>
        <dbReference type="Rhea" id="RHEA:27646"/>
        <dbReference type="ChEBI" id="CHEBI:17368"/>
        <dbReference type="ChEBI" id="CHEBI:17596"/>
        <dbReference type="ChEBI" id="CHEBI:43474"/>
        <dbReference type="ChEBI" id="CHEBI:57720"/>
        <dbReference type="EC" id="2.4.2.1"/>
    </reaction>
    <physiologicalReaction direction="left-to-right" evidence="1">
        <dbReference type="Rhea" id="RHEA:27647"/>
    </physiologicalReaction>
</comment>
<gene>
    <name evidence="14" type="primary">yfiH</name>
    <name evidence="15" type="ORF">SAMN05421680_1122</name>
    <name evidence="14" type="ORF">Xmau_01769</name>
</gene>
<dbReference type="RefSeq" id="WP_092511456.1">
    <property type="nucleotide sequence ID" value="NZ_CAWNQB010000045.1"/>
</dbReference>
<name>A0A1I3ST68_9GAMM</name>
<keyword evidence="6" id="KW-0378">Hydrolase</keyword>
<dbReference type="NCBIfam" id="NF007998">
    <property type="entry name" value="PRK10723.1"/>
    <property type="match status" value="1"/>
</dbReference>
<evidence type="ECO:0000256" key="6">
    <source>
        <dbReference type="ARBA" id="ARBA00022801"/>
    </source>
</evidence>
<dbReference type="CDD" id="cd16833">
    <property type="entry name" value="YfiH"/>
    <property type="match status" value="1"/>
</dbReference>
<evidence type="ECO:0000256" key="13">
    <source>
        <dbReference type="RuleBase" id="RU361274"/>
    </source>
</evidence>
<organism evidence="15 16">
    <name type="scientific">Xenorhabdus mauleonii</name>
    <dbReference type="NCBI Taxonomy" id="351675"/>
    <lineage>
        <taxon>Bacteria</taxon>
        <taxon>Pseudomonadati</taxon>
        <taxon>Pseudomonadota</taxon>
        <taxon>Gammaproteobacteria</taxon>
        <taxon>Enterobacterales</taxon>
        <taxon>Morganellaceae</taxon>
        <taxon>Xenorhabdus</taxon>
    </lineage>
</organism>
<comment type="similarity">
    <text evidence="3 13">Belongs to the purine nucleoside phosphorylase YfiH/LACC1 family.</text>
</comment>
<dbReference type="AlphaFoldDB" id="A0A1I3ST68"/>
<evidence type="ECO:0000256" key="1">
    <source>
        <dbReference type="ARBA" id="ARBA00000553"/>
    </source>
</evidence>
<dbReference type="Proteomes" id="UP000198919">
    <property type="component" value="Unassembled WGS sequence"/>
</dbReference>
<dbReference type="PANTHER" id="PTHR30616:SF2">
    <property type="entry name" value="PURINE NUCLEOSIDE PHOSPHORYLASE LACC1"/>
    <property type="match status" value="1"/>
</dbReference>
<evidence type="ECO:0000313" key="16">
    <source>
        <dbReference type="Proteomes" id="UP000198919"/>
    </source>
</evidence>
<sequence>MTSLIFPDWPQPENVGACSSTRMGGASLPPYDSLNLGSHVGDEPECVERNRKLLVEYAQLPQQPIWLEQVHGTRVVTLNGQPLENNQADAVYTNTPGQVCAVMTADCLPVLFCSISGDEVAAAHAGWRGLCAGVLENTVSQFNAKPQMIRAWLGPAIGPENFEVGSEVRAAFIATNSDLEQAFTPCGDKNGDKYLANIYLLARLKLQSLGITDIFGGTACTVAEENTFFSYRRDGDTGRMATLIWLR</sequence>
<dbReference type="Gene3D" id="3.60.140.10">
    <property type="entry name" value="CNF1/YfiH-like putative cysteine hydrolases"/>
    <property type="match status" value="1"/>
</dbReference>
<dbReference type="GO" id="GO:0017061">
    <property type="term" value="F:S-methyl-5-thioadenosine phosphorylase activity"/>
    <property type="evidence" value="ECO:0007669"/>
    <property type="project" value="UniProtKB-EC"/>
</dbReference>
<dbReference type="InterPro" id="IPR038371">
    <property type="entry name" value="Cu_polyphenol_OxRdtase_sf"/>
</dbReference>
<dbReference type="GO" id="GO:0016787">
    <property type="term" value="F:hydrolase activity"/>
    <property type="evidence" value="ECO:0007669"/>
    <property type="project" value="UniProtKB-KW"/>
</dbReference>
<protein>
    <recommendedName>
        <fullName evidence="13">Purine nucleoside phosphorylase</fullName>
    </recommendedName>
</protein>
<keyword evidence="5" id="KW-0479">Metal-binding</keyword>
<dbReference type="InterPro" id="IPR003730">
    <property type="entry name" value="Cu_polyphenol_OxRdtase"/>
</dbReference>
<dbReference type="NCBIfam" id="TIGR00726">
    <property type="entry name" value="peptidoglycan editing factor PgeF"/>
    <property type="match status" value="1"/>
</dbReference>
<dbReference type="PANTHER" id="PTHR30616">
    <property type="entry name" value="UNCHARACTERIZED PROTEIN YFIH"/>
    <property type="match status" value="1"/>
</dbReference>
<keyword evidence="4" id="KW-0808">Transferase</keyword>
<comment type="catalytic activity">
    <reaction evidence="11">
        <text>adenosine + phosphate = alpha-D-ribose 1-phosphate + adenine</text>
        <dbReference type="Rhea" id="RHEA:27642"/>
        <dbReference type="ChEBI" id="CHEBI:16335"/>
        <dbReference type="ChEBI" id="CHEBI:16708"/>
        <dbReference type="ChEBI" id="CHEBI:43474"/>
        <dbReference type="ChEBI" id="CHEBI:57720"/>
        <dbReference type="EC" id="2.4.2.1"/>
    </reaction>
    <physiologicalReaction direction="left-to-right" evidence="11">
        <dbReference type="Rhea" id="RHEA:27643"/>
    </physiologicalReaction>
</comment>
<evidence type="ECO:0000256" key="7">
    <source>
        <dbReference type="ARBA" id="ARBA00022833"/>
    </source>
</evidence>
<dbReference type="Proteomes" id="UP000224607">
    <property type="component" value="Unassembled WGS sequence"/>
</dbReference>
<dbReference type="FunFam" id="3.60.140.10:FF:000001">
    <property type="entry name" value="Polyphenol oxidase"/>
    <property type="match status" value="1"/>
</dbReference>
<dbReference type="EMBL" id="FORG01000012">
    <property type="protein sequence ID" value="SFJ61432.1"/>
    <property type="molecule type" value="Genomic_DNA"/>
</dbReference>
<dbReference type="EMBL" id="NITY01000005">
    <property type="protein sequence ID" value="PHM44600.1"/>
    <property type="molecule type" value="Genomic_DNA"/>
</dbReference>
<evidence type="ECO:0000256" key="4">
    <source>
        <dbReference type="ARBA" id="ARBA00022679"/>
    </source>
</evidence>
<evidence type="ECO:0000256" key="10">
    <source>
        <dbReference type="ARBA" id="ARBA00047989"/>
    </source>
</evidence>
<comment type="cofactor">
    <cofactor evidence="2">
        <name>Zn(2+)</name>
        <dbReference type="ChEBI" id="CHEBI:29105"/>
    </cofactor>
</comment>
<reference evidence="15" key="2">
    <citation type="submission" date="2016-10" db="EMBL/GenBank/DDBJ databases">
        <authorList>
            <person name="de Groot N.N."/>
        </authorList>
    </citation>
    <scope>NUCLEOTIDE SEQUENCE [LARGE SCALE GENOMIC DNA]</scope>
    <source>
        <strain evidence="15">DSM 17908</strain>
    </source>
</reference>
<evidence type="ECO:0000256" key="5">
    <source>
        <dbReference type="ARBA" id="ARBA00022723"/>
    </source>
</evidence>
<evidence type="ECO:0000256" key="9">
    <source>
        <dbReference type="ARBA" id="ARBA00023008"/>
    </source>
</evidence>
<evidence type="ECO:0000256" key="2">
    <source>
        <dbReference type="ARBA" id="ARBA00001947"/>
    </source>
</evidence>
<proteinExistence type="inferred from homology"/>
<keyword evidence="7" id="KW-0862">Zinc</keyword>
<dbReference type="SUPFAM" id="SSF64438">
    <property type="entry name" value="CNF1/YfiH-like putative cysteine hydrolases"/>
    <property type="match status" value="1"/>
</dbReference>
<evidence type="ECO:0000256" key="8">
    <source>
        <dbReference type="ARBA" id="ARBA00023002"/>
    </source>
</evidence>
<evidence type="ECO:0000313" key="17">
    <source>
        <dbReference type="Proteomes" id="UP000224607"/>
    </source>
</evidence>
<reference evidence="16" key="1">
    <citation type="submission" date="2016-10" db="EMBL/GenBank/DDBJ databases">
        <authorList>
            <person name="Varghese N."/>
            <person name="Submissions S."/>
        </authorList>
    </citation>
    <scope>NUCLEOTIDE SEQUENCE [LARGE SCALE GENOMIC DNA]</scope>
    <source>
        <strain evidence="16">DSM 17908</strain>
    </source>
</reference>
<accession>A0A1I3ST68</accession>
<evidence type="ECO:0000256" key="3">
    <source>
        <dbReference type="ARBA" id="ARBA00007353"/>
    </source>
</evidence>
<keyword evidence="8" id="KW-0560">Oxidoreductase</keyword>
<evidence type="ECO:0000256" key="11">
    <source>
        <dbReference type="ARBA" id="ARBA00048968"/>
    </source>
</evidence>
<evidence type="ECO:0000256" key="12">
    <source>
        <dbReference type="ARBA" id="ARBA00049893"/>
    </source>
</evidence>
<dbReference type="Pfam" id="PF02578">
    <property type="entry name" value="Cu-oxidase_4"/>
    <property type="match status" value="1"/>
</dbReference>
<dbReference type="GO" id="GO:0005507">
    <property type="term" value="F:copper ion binding"/>
    <property type="evidence" value="ECO:0007669"/>
    <property type="project" value="TreeGrafter"/>
</dbReference>